<accession>A0A2T4JDU7</accession>
<dbReference type="CDD" id="cd00077">
    <property type="entry name" value="HDc"/>
    <property type="match status" value="1"/>
</dbReference>
<evidence type="ECO:0000313" key="2">
    <source>
        <dbReference type="EMBL" id="PTE16069.1"/>
    </source>
</evidence>
<dbReference type="AlphaFoldDB" id="A0A2T4JDU7"/>
<comment type="caution">
    <text evidence="2">The sequence shown here is derived from an EMBL/GenBank/DDBJ whole genome shotgun (WGS) entry which is preliminary data.</text>
</comment>
<proteinExistence type="predicted"/>
<gene>
    <name evidence="2" type="ORF">C5F44_03320</name>
</gene>
<dbReference type="PROSITE" id="PS51831">
    <property type="entry name" value="HD"/>
    <property type="match status" value="1"/>
</dbReference>
<evidence type="ECO:0000313" key="3">
    <source>
        <dbReference type="Proteomes" id="UP000241362"/>
    </source>
</evidence>
<sequence length="217" mass="23144">MTALPLATLQSACEAELNRLWAGQDDGAHDLGHVRRVLANARRIALGEGGADEEVLVPAAILHDAVKLPKSDPDRARASTLSAEAAARFLAGLPGYPAAKIPAVAHAIAAHSFSAGIAPETPEAEILQDADRLEALGAIGIARMFHVAGQMGGGLFDPDDPMALHRPRDDRRFALDHLETKLFPVAEAMRTATGRAMAAERADWMASFRTRLLHEVE</sequence>
<reference evidence="2 3" key="1">
    <citation type="submission" date="2018-03" db="EMBL/GenBank/DDBJ databases">
        <title>Rhodobacter blasticus.</title>
        <authorList>
            <person name="Meyer T.E."/>
            <person name="Miller S."/>
            <person name="Lodha T."/>
            <person name="Gandham S."/>
            <person name="Chintalapati S."/>
            <person name="Chintalapati V.R."/>
        </authorList>
    </citation>
    <scope>NUCLEOTIDE SEQUENCE [LARGE SCALE GENOMIC DNA]</scope>
    <source>
        <strain evidence="2 3">DSM 2131</strain>
    </source>
</reference>
<dbReference type="InterPro" id="IPR003607">
    <property type="entry name" value="HD/PDEase_dom"/>
</dbReference>
<organism evidence="2 3">
    <name type="scientific">Fuscovulum blasticum DSM 2131</name>
    <dbReference type="NCBI Taxonomy" id="1188250"/>
    <lineage>
        <taxon>Bacteria</taxon>
        <taxon>Pseudomonadati</taxon>
        <taxon>Pseudomonadota</taxon>
        <taxon>Alphaproteobacteria</taxon>
        <taxon>Rhodobacterales</taxon>
        <taxon>Paracoccaceae</taxon>
        <taxon>Pseudogemmobacter</taxon>
    </lineage>
</organism>
<dbReference type="Gene3D" id="1.10.3210.50">
    <property type="match status" value="1"/>
</dbReference>
<feature type="domain" description="HD" evidence="1">
    <location>
        <begin position="30"/>
        <end position="136"/>
    </location>
</feature>
<dbReference type="PANTHER" id="PTHR33594:SF1">
    <property type="entry name" value="HD_PDEASE DOMAIN-CONTAINING PROTEIN"/>
    <property type="match status" value="1"/>
</dbReference>
<dbReference type="InterPro" id="IPR006674">
    <property type="entry name" value="HD_domain"/>
</dbReference>
<keyword evidence="3" id="KW-1185">Reference proteome</keyword>
<dbReference type="PANTHER" id="PTHR33594">
    <property type="entry name" value="SUPERFAMILY HYDROLASE, PUTATIVE (AFU_ORTHOLOGUE AFUA_1G03035)-RELATED"/>
    <property type="match status" value="1"/>
</dbReference>
<dbReference type="Pfam" id="PF01966">
    <property type="entry name" value="HD"/>
    <property type="match status" value="1"/>
</dbReference>
<dbReference type="SMART" id="SM00471">
    <property type="entry name" value="HDc"/>
    <property type="match status" value="1"/>
</dbReference>
<dbReference type="RefSeq" id="WP_107672078.1">
    <property type="nucleotide sequence ID" value="NZ_PZKE01000002.1"/>
</dbReference>
<evidence type="ECO:0000259" key="1">
    <source>
        <dbReference type="PROSITE" id="PS51831"/>
    </source>
</evidence>
<name>A0A2T4JDU7_FUSBL</name>
<dbReference type="Proteomes" id="UP000241362">
    <property type="component" value="Unassembled WGS sequence"/>
</dbReference>
<dbReference type="EMBL" id="PZKE01000002">
    <property type="protein sequence ID" value="PTE16069.1"/>
    <property type="molecule type" value="Genomic_DNA"/>
</dbReference>
<protein>
    <recommendedName>
        <fullName evidence="1">HD domain-containing protein</fullName>
    </recommendedName>
</protein>
<dbReference type="SUPFAM" id="SSF109604">
    <property type="entry name" value="HD-domain/PDEase-like"/>
    <property type="match status" value="1"/>
</dbReference>